<organism evidence="1 2">
    <name type="scientific">Oceanotoga teriensis</name>
    <dbReference type="NCBI Taxonomy" id="515440"/>
    <lineage>
        <taxon>Bacteria</taxon>
        <taxon>Thermotogati</taxon>
        <taxon>Thermotogota</taxon>
        <taxon>Thermotogae</taxon>
        <taxon>Petrotogales</taxon>
        <taxon>Petrotogaceae</taxon>
        <taxon>Oceanotoga</taxon>
    </lineage>
</organism>
<comment type="caution">
    <text evidence="1">The sequence shown here is derived from an EMBL/GenBank/DDBJ whole genome shotgun (WGS) entry which is preliminary data.</text>
</comment>
<reference evidence="1 2" key="1">
    <citation type="submission" date="2018-05" db="EMBL/GenBank/DDBJ databases">
        <title>Genomic Encyclopedia of Type Strains, Phase IV (KMG-IV): sequencing the most valuable type-strain genomes for metagenomic binning, comparative biology and taxonomic classification.</title>
        <authorList>
            <person name="Goeker M."/>
        </authorList>
    </citation>
    <scope>NUCLEOTIDE SEQUENCE [LARGE SCALE GENOMIC DNA]</scope>
    <source>
        <strain evidence="1 2">DSM 24906</strain>
    </source>
</reference>
<dbReference type="EMBL" id="QGGI01000035">
    <property type="protein sequence ID" value="PWJ85148.1"/>
    <property type="molecule type" value="Genomic_DNA"/>
</dbReference>
<sequence length="192" mass="22277">MPDSNKINDSLIKHKIDNDLIEKIFLGIDKNKNYSKEQKAKNLVLITSRIDKYLNTEQKIKIMSWCACCKTGKRAKDIRNFSKKYKEKNLHEKIKLLSNVQYMSSPKIKENILTTSIEWKQDNIYKCACTSFTNINIGKVSKTYCLCCAGHFKYHYEKALDIQLNIKSVISSALNSQGKYPCIFEYNIIKKA</sequence>
<name>A0AA45C4H4_9BACT</name>
<proteinExistence type="predicted"/>
<accession>A0AA45C4H4</accession>
<dbReference type="AlphaFoldDB" id="A0AA45C4H4"/>
<evidence type="ECO:0000313" key="2">
    <source>
        <dbReference type="Proteomes" id="UP000245921"/>
    </source>
</evidence>
<protein>
    <submittedName>
        <fullName evidence="1">Uncharacterized protein</fullName>
    </submittedName>
</protein>
<keyword evidence="2" id="KW-1185">Reference proteome</keyword>
<dbReference type="RefSeq" id="WP_109606679.1">
    <property type="nucleotide sequence ID" value="NZ_JAMHJO010000002.1"/>
</dbReference>
<evidence type="ECO:0000313" key="1">
    <source>
        <dbReference type="EMBL" id="PWJ85148.1"/>
    </source>
</evidence>
<dbReference type="Proteomes" id="UP000245921">
    <property type="component" value="Unassembled WGS sequence"/>
</dbReference>
<gene>
    <name evidence="1" type="ORF">C7380_13510</name>
</gene>